<dbReference type="AlphaFoldDB" id="A0A0A9EFR1"/>
<feature type="compositionally biased region" description="Basic and acidic residues" evidence="1">
    <location>
        <begin position="49"/>
        <end position="58"/>
    </location>
</feature>
<reference evidence="2" key="2">
    <citation type="journal article" date="2015" name="Data Brief">
        <title>Shoot transcriptome of the giant reed, Arundo donax.</title>
        <authorList>
            <person name="Barrero R.A."/>
            <person name="Guerrero F.D."/>
            <person name="Moolhuijzen P."/>
            <person name="Goolsby J.A."/>
            <person name="Tidwell J."/>
            <person name="Bellgard S.E."/>
            <person name="Bellgard M.I."/>
        </authorList>
    </citation>
    <scope>NUCLEOTIDE SEQUENCE</scope>
    <source>
        <tissue evidence="2">Shoot tissue taken approximately 20 cm above the soil surface</tissue>
    </source>
</reference>
<feature type="region of interest" description="Disordered" evidence="1">
    <location>
        <begin position="25"/>
        <end position="63"/>
    </location>
</feature>
<evidence type="ECO:0000256" key="1">
    <source>
        <dbReference type="SAM" id="MobiDB-lite"/>
    </source>
</evidence>
<reference evidence="2" key="1">
    <citation type="submission" date="2014-09" db="EMBL/GenBank/DDBJ databases">
        <authorList>
            <person name="Magalhaes I.L.F."/>
            <person name="Oliveira U."/>
            <person name="Santos F.R."/>
            <person name="Vidigal T.H.D.A."/>
            <person name="Brescovit A.D."/>
            <person name="Santos A.J."/>
        </authorList>
    </citation>
    <scope>NUCLEOTIDE SEQUENCE</scope>
    <source>
        <tissue evidence="2">Shoot tissue taken approximately 20 cm above the soil surface</tissue>
    </source>
</reference>
<protein>
    <submittedName>
        <fullName evidence="2">Uncharacterized protein</fullName>
    </submittedName>
</protein>
<dbReference type="EMBL" id="GBRH01201220">
    <property type="protein sequence ID" value="JAD96675.1"/>
    <property type="molecule type" value="Transcribed_RNA"/>
</dbReference>
<feature type="compositionally biased region" description="Basic residues" evidence="1">
    <location>
        <begin position="31"/>
        <end position="44"/>
    </location>
</feature>
<evidence type="ECO:0000313" key="2">
    <source>
        <dbReference type="EMBL" id="JAD96675.1"/>
    </source>
</evidence>
<organism evidence="2">
    <name type="scientific">Arundo donax</name>
    <name type="common">Giant reed</name>
    <name type="synonym">Donax arundinaceus</name>
    <dbReference type="NCBI Taxonomy" id="35708"/>
    <lineage>
        <taxon>Eukaryota</taxon>
        <taxon>Viridiplantae</taxon>
        <taxon>Streptophyta</taxon>
        <taxon>Embryophyta</taxon>
        <taxon>Tracheophyta</taxon>
        <taxon>Spermatophyta</taxon>
        <taxon>Magnoliopsida</taxon>
        <taxon>Liliopsida</taxon>
        <taxon>Poales</taxon>
        <taxon>Poaceae</taxon>
        <taxon>PACMAD clade</taxon>
        <taxon>Arundinoideae</taxon>
        <taxon>Arundineae</taxon>
        <taxon>Arundo</taxon>
    </lineage>
</organism>
<accession>A0A0A9EFR1</accession>
<proteinExistence type="predicted"/>
<sequence>MHQQISLMLRTSRYPYLLVPQTAMDYSSSTRAKRPKKKGRKGKSQTRSGIEKSLENKKNMQPAQPAMQFAMLDAPTQPGNILFQEVDLSSSFPMGQMNYEKMQPGLSPSFPNVSRELDFITYHASEPSSNGRNNQQV</sequence>
<name>A0A0A9EFR1_ARUDO</name>